<feature type="region of interest" description="Disordered" evidence="1">
    <location>
        <begin position="241"/>
        <end position="269"/>
    </location>
</feature>
<dbReference type="AlphaFoldDB" id="A0A1I5B8G9"/>
<proteinExistence type="predicted"/>
<feature type="domain" description="DUF4082" evidence="2">
    <location>
        <begin position="93"/>
        <end position="231"/>
    </location>
</feature>
<dbReference type="Pfam" id="PF13313">
    <property type="entry name" value="DUF4082"/>
    <property type="match status" value="1"/>
</dbReference>
<dbReference type="EMBL" id="FOVM01000004">
    <property type="protein sequence ID" value="SFN70851.1"/>
    <property type="molecule type" value="Genomic_DNA"/>
</dbReference>
<evidence type="ECO:0000259" key="2">
    <source>
        <dbReference type="Pfam" id="PF13313"/>
    </source>
</evidence>
<dbReference type="InterPro" id="IPR025141">
    <property type="entry name" value="DUF4082"/>
</dbReference>
<name>A0A1I5B8G9_9MICO</name>
<keyword evidence="4" id="KW-1185">Reference proteome</keyword>
<dbReference type="STRING" id="995034.SAMN05216219_1795"/>
<evidence type="ECO:0000256" key="1">
    <source>
        <dbReference type="SAM" id="MobiDB-lite"/>
    </source>
</evidence>
<dbReference type="InterPro" id="IPR011050">
    <property type="entry name" value="Pectin_lyase_fold/virulence"/>
</dbReference>
<reference evidence="4" key="1">
    <citation type="submission" date="2016-10" db="EMBL/GenBank/DDBJ databases">
        <authorList>
            <person name="Varghese N."/>
            <person name="Submissions S."/>
        </authorList>
    </citation>
    <scope>NUCLEOTIDE SEQUENCE [LARGE SCALE GENOMIC DNA]</scope>
    <source>
        <strain evidence="4">CGMCC 1.11101</strain>
    </source>
</reference>
<evidence type="ECO:0000313" key="4">
    <source>
        <dbReference type="Proteomes" id="UP000198867"/>
    </source>
</evidence>
<accession>A0A1I5B8G9</accession>
<evidence type="ECO:0000313" key="3">
    <source>
        <dbReference type="EMBL" id="SFN70851.1"/>
    </source>
</evidence>
<organism evidence="3 4">
    <name type="scientific">Mycetocola miduiensis</name>
    <dbReference type="NCBI Taxonomy" id="995034"/>
    <lineage>
        <taxon>Bacteria</taxon>
        <taxon>Bacillati</taxon>
        <taxon>Actinomycetota</taxon>
        <taxon>Actinomycetes</taxon>
        <taxon>Micrococcales</taxon>
        <taxon>Microbacteriaceae</taxon>
        <taxon>Mycetocola</taxon>
    </lineage>
</organism>
<gene>
    <name evidence="3" type="ORF">SAMN05216219_1795</name>
</gene>
<dbReference type="SUPFAM" id="SSF51126">
    <property type="entry name" value="Pectin lyase-like"/>
    <property type="match status" value="1"/>
</dbReference>
<feature type="region of interest" description="Disordered" evidence="1">
    <location>
        <begin position="1"/>
        <end position="23"/>
    </location>
</feature>
<protein>
    <recommendedName>
        <fullName evidence="2">DUF4082 domain-containing protein</fullName>
    </recommendedName>
</protein>
<dbReference type="Proteomes" id="UP000198867">
    <property type="component" value="Unassembled WGS sequence"/>
</dbReference>
<feature type="compositionally biased region" description="Pro residues" evidence="1">
    <location>
        <begin position="242"/>
        <end position="258"/>
    </location>
</feature>
<sequence>MGAFFPRTGAYPPDTRRGSRVHTSKSLRVRLALNLSNILARSSARKNSTPAPVRFGTVGAATAMLVAAFLAVGPLSASPAQAAESTMLGSSAPTGLVSHSDTAGVEVGTKFSAVKDSTATGMRFFKNGDTLGSHNGTLWSGSGTKLAGASFTGETSTGWQTAQFDRPVALKAGQNYVVSYYAPRGKYAVTYGSTGVSQNANLKLASGSGVYKYGKSSTFPTTSFRNSNYWVDVTLGATTAPAPAPAPSTAPAPAPAPAPSTGFPSADSTGVPAGTALSTYTGPSRITTPNTVINGKIVNSDLQIATTGVKITNSKINGSIFNSGSGSFTISDSQVHVAAEVGTGIGDARFTASRVEVTGGNRSINCSLDCIVENSYLHGQNSDSRGLAHASAVRMGANSIIRGNTIACDANPVGAEAGCSAALTGYGDFAAVKNNTIDGNKFLSESGGFCAYGGSSTGKPYSGQTRDIRFTNNVWERGDSGKCGIWGPIVSFDSNAPGNVWTNNTYEDGASIRAAN</sequence>